<dbReference type="GO" id="GO:0045660">
    <property type="term" value="P:positive regulation of neutrophil differentiation"/>
    <property type="evidence" value="ECO:0007669"/>
    <property type="project" value="TreeGrafter"/>
</dbReference>
<dbReference type="OrthoDB" id="9451284at2759"/>
<accession>A0A7L2RY19</accession>
<feature type="region of interest" description="Disordered" evidence="1">
    <location>
        <begin position="157"/>
        <end position="288"/>
    </location>
</feature>
<dbReference type="PANTHER" id="PTHR15384:SF0">
    <property type="entry name" value="PROTEIN EVI2B"/>
    <property type="match status" value="1"/>
</dbReference>
<feature type="non-terminal residue" evidence="4">
    <location>
        <position position="1"/>
    </location>
</feature>
<comment type="caution">
    <text evidence="4">The sequence shown here is derived from an EMBL/GenBank/DDBJ whole genome shotgun (WGS) entry which is preliminary data.</text>
</comment>
<feature type="transmembrane region" description="Helical" evidence="2">
    <location>
        <begin position="85"/>
        <end position="108"/>
    </location>
</feature>
<keyword evidence="2" id="KW-0812">Transmembrane</keyword>
<keyword evidence="2" id="KW-0472">Membrane</keyword>
<dbReference type="PANTHER" id="PTHR15384">
    <property type="entry name" value="PROTEIN EVI2B"/>
    <property type="match status" value="1"/>
</dbReference>
<gene>
    <name evidence="4" type="primary">Evi2b</name>
    <name evidence="4" type="ORF">NEOCOR_R08861</name>
</gene>
<dbReference type="AlphaFoldDB" id="A0A7L2RY19"/>
<feature type="chain" id="PRO_5029790640" evidence="3">
    <location>
        <begin position="23"/>
        <end position="288"/>
    </location>
</feature>
<sequence length="288" mass="30589">MVSKQIILVLFCGEIWKCFSTAAPQHGSMTESNSYTSARSPAAATTLYQLQTTGPSLHRSGPALAVTTPQVFFPTGEEEGGDGSWVAALIIGAILIGMMLAIVVILLWKCYLGPEPVLANPHWAGRSPFADGDAPDLLLDSDQDPKRSSVLFMLPWKVRQGPNTQQEPSGSENPSCHTTSHDNGQLPLPAGGDCGAGTAAPSTDPPPAPAPETENGANGSCPHPDTPPETQDLPPPPDWLAQYPPEDLNPHPSKPLAFLLEAEEPLPLPPELLTQDTHEPLPQPEHPL</sequence>
<evidence type="ECO:0000313" key="5">
    <source>
        <dbReference type="Proteomes" id="UP000560066"/>
    </source>
</evidence>
<evidence type="ECO:0000313" key="4">
    <source>
        <dbReference type="EMBL" id="NXS13446.1"/>
    </source>
</evidence>
<dbReference type="EMBL" id="VYZS01333432">
    <property type="protein sequence ID" value="NXS13446.1"/>
    <property type="molecule type" value="Genomic_DNA"/>
</dbReference>
<dbReference type="Proteomes" id="UP000560066">
    <property type="component" value="Unassembled WGS sequence"/>
</dbReference>
<feature type="non-terminal residue" evidence="4">
    <location>
        <position position="288"/>
    </location>
</feature>
<feature type="compositionally biased region" description="Polar residues" evidence="1">
    <location>
        <begin position="161"/>
        <end position="183"/>
    </location>
</feature>
<evidence type="ECO:0000256" key="2">
    <source>
        <dbReference type="SAM" id="Phobius"/>
    </source>
</evidence>
<protein>
    <submittedName>
        <fullName evidence="4">EVI2B protein</fullName>
    </submittedName>
</protein>
<keyword evidence="3" id="KW-0732">Signal</keyword>
<name>A0A7L2RY19_9PASS</name>
<reference evidence="4 5" key="1">
    <citation type="submission" date="2019-09" db="EMBL/GenBank/DDBJ databases">
        <title>Bird 10,000 Genomes (B10K) Project - Family phase.</title>
        <authorList>
            <person name="Zhang G."/>
        </authorList>
    </citation>
    <scope>NUCLEOTIDE SEQUENCE [LARGE SCALE GENOMIC DNA]</scope>
    <source>
        <strain evidence="4">B10K-DU-002-79</strain>
    </source>
</reference>
<keyword evidence="2" id="KW-1133">Transmembrane helix</keyword>
<evidence type="ECO:0000256" key="3">
    <source>
        <dbReference type="SAM" id="SignalP"/>
    </source>
</evidence>
<feature type="signal peptide" evidence="3">
    <location>
        <begin position="1"/>
        <end position="22"/>
    </location>
</feature>
<keyword evidence="5" id="KW-1185">Reference proteome</keyword>
<evidence type="ECO:0000256" key="1">
    <source>
        <dbReference type="SAM" id="MobiDB-lite"/>
    </source>
</evidence>
<dbReference type="InterPro" id="IPR033239">
    <property type="entry name" value="EVI2B"/>
</dbReference>
<dbReference type="GO" id="GO:2000035">
    <property type="term" value="P:regulation of stem cell division"/>
    <property type="evidence" value="ECO:0007669"/>
    <property type="project" value="TreeGrafter"/>
</dbReference>
<organism evidence="4 5">
    <name type="scientific">Neodrepanis coruscans</name>
    <name type="common">wattled asity</name>
    <dbReference type="NCBI Taxonomy" id="254563"/>
    <lineage>
        <taxon>Eukaryota</taxon>
        <taxon>Metazoa</taxon>
        <taxon>Chordata</taxon>
        <taxon>Craniata</taxon>
        <taxon>Vertebrata</taxon>
        <taxon>Euteleostomi</taxon>
        <taxon>Archelosauria</taxon>
        <taxon>Archosauria</taxon>
        <taxon>Dinosauria</taxon>
        <taxon>Saurischia</taxon>
        <taxon>Theropoda</taxon>
        <taxon>Coelurosauria</taxon>
        <taxon>Aves</taxon>
        <taxon>Neognathae</taxon>
        <taxon>Neoaves</taxon>
        <taxon>Telluraves</taxon>
        <taxon>Australaves</taxon>
        <taxon>Passeriformes</taxon>
        <taxon>Philepittidae</taxon>
        <taxon>Neodrepanis</taxon>
    </lineage>
</organism>
<proteinExistence type="predicted"/>